<evidence type="ECO:0000313" key="2">
    <source>
        <dbReference type="Proteomes" id="UP000412311"/>
    </source>
</evidence>
<dbReference type="EMBL" id="CABVJG010000014">
    <property type="protein sequence ID" value="VVQ18684.1"/>
    <property type="molecule type" value="Genomic_DNA"/>
</dbReference>
<dbReference type="RefSeq" id="WP_150794868.1">
    <property type="nucleotide sequence ID" value="NZ_CABVJG010000014.1"/>
</dbReference>
<reference evidence="1 2" key="1">
    <citation type="submission" date="2019-09" db="EMBL/GenBank/DDBJ databases">
        <authorList>
            <person name="Chandra G."/>
            <person name="Truman W A."/>
        </authorList>
    </citation>
    <scope>NUCLEOTIDE SEQUENCE [LARGE SCALE GENOMIC DNA]</scope>
    <source>
        <strain evidence="1">PS925</strain>
    </source>
</reference>
<evidence type="ECO:0008006" key="3">
    <source>
        <dbReference type="Google" id="ProtNLM"/>
    </source>
</evidence>
<sequence>MSRPKTIMRYLTLSKFKYLLEDQGIYISAACDQSDSLEGDYDHTFLTKHLQSQPGQDPELMSRVDEMMLGSKEVGRKTTYLSCWYNSDQESCEMWKDYGEGGVAIFSTDWALELSLPRPLNQAAEFYTLTYDDQIKSQANQQPFRVKNESYKHENEYRLEFNLMKYSILTGFEARNEVRVGGVLSHENDEITSCMSPESLARSHHVIRSKGKGYVLSYPLAEIIHEVRLHPGASDEKLEQVRASLEACGINCAVMHSALR</sequence>
<gene>
    <name evidence="1" type="ORF">PS925_04476</name>
</gene>
<dbReference type="Proteomes" id="UP000412311">
    <property type="component" value="Unassembled WGS sequence"/>
</dbReference>
<dbReference type="AlphaFoldDB" id="A0A5E7VEM7"/>
<organism evidence="1 2">
    <name type="scientific">Pseudomonas fluorescens</name>
    <dbReference type="NCBI Taxonomy" id="294"/>
    <lineage>
        <taxon>Bacteria</taxon>
        <taxon>Pseudomonadati</taxon>
        <taxon>Pseudomonadota</taxon>
        <taxon>Gammaproteobacteria</taxon>
        <taxon>Pseudomonadales</taxon>
        <taxon>Pseudomonadaceae</taxon>
        <taxon>Pseudomonas</taxon>
    </lineage>
</organism>
<evidence type="ECO:0000313" key="1">
    <source>
        <dbReference type="EMBL" id="VVQ18684.1"/>
    </source>
</evidence>
<name>A0A5E7VEM7_PSEFL</name>
<accession>A0A5E7VEM7</accession>
<protein>
    <recommendedName>
        <fullName evidence="3">DUF2971 domain-containing protein</fullName>
    </recommendedName>
</protein>
<proteinExistence type="predicted"/>